<reference evidence="3" key="1">
    <citation type="submission" date="2021-02" db="EMBL/GenBank/DDBJ databases">
        <authorList>
            <person name="Nowell W R."/>
        </authorList>
    </citation>
    <scope>NUCLEOTIDE SEQUENCE</scope>
    <source>
        <strain evidence="3">Ploen Becks lab</strain>
    </source>
</reference>
<dbReference type="Gene3D" id="3.30.420.10">
    <property type="entry name" value="Ribonuclease H-like superfamily/Ribonuclease H"/>
    <property type="match status" value="1"/>
</dbReference>
<feature type="domain" description="Tc1-like transposase DDE" evidence="2">
    <location>
        <begin position="152"/>
        <end position="209"/>
    </location>
</feature>
<name>A0A813RT85_9BILA</name>
<dbReference type="EMBL" id="CAJNOC010000664">
    <property type="protein sequence ID" value="CAF0789030.1"/>
    <property type="molecule type" value="Genomic_DNA"/>
</dbReference>
<accession>A0A813RT85</accession>
<dbReference type="Proteomes" id="UP000663879">
    <property type="component" value="Unassembled WGS sequence"/>
</dbReference>
<evidence type="ECO:0000313" key="4">
    <source>
        <dbReference type="Proteomes" id="UP000663879"/>
    </source>
</evidence>
<dbReference type="InterPro" id="IPR038717">
    <property type="entry name" value="Tc1-like_DDE_dom"/>
</dbReference>
<organism evidence="3 4">
    <name type="scientific">Brachionus calyciflorus</name>
    <dbReference type="NCBI Taxonomy" id="104777"/>
    <lineage>
        <taxon>Eukaryota</taxon>
        <taxon>Metazoa</taxon>
        <taxon>Spiralia</taxon>
        <taxon>Gnathifera</taxon>
        <taxon>Rotifera</taxon>
        <taxon>Eurotatoria</taxon>
        <taxon>Monogononta</taxon>
        <taxon>Pseudotrocha</taxon>
        <taxon>Ploima</taxon>
        <taxon>Brachionidae</taxon>
        <taxon>Brachionus</taxon>
    </lineage>
</organism>
<dbReference type="GO" id="GO:0003677">
    <property type="term" value="F:DNA binding"/>
    <property type="evidence" value="ECO:0007669"/>
    <property type="project" value="InterPro"/>
</dbReference>
<dbReference type="InterPro" id="IPR036397">
    <property type="entry name" value="RNaseH_sf"/>
</dbReference>
<evidence type="ECO:0000259" key="2">
    <source>
        <dbReference type="Pfam" id="PF13358"/>
    </source>
</evidence>
<comment type="caution">
    <text evidence="3">The sequence shown here is derived from an EMBL/GenBank/DDBJ whole genome shotgun (WGS) entry which is preliminary data.</text>
</comment>
<proteinExistence type="predicted"/>
<keyword evidence="4" id="KW-1185">Reference proteome</keyword>
<feature type="domain" description="Transposase Tc1-like" evidence="1">
    <location>
        <begin position="24"/>
        <end position="90"/>
    </location>
</feature>
<protein>
    <recommendedName>
        <fullName evidence="5">Tc1-like transposase DDE domain-containing protein</fullName>
    </recommendedName>
</protein>
<dbReference type="GO" id="GO:0015074">
    <property type="term" value="P:DNA integration"/>
    <property type="evidence" value="ECO:0007669"/>
    <property type="project" value="InterPro"/>
</dbReference>
<sequence>MSSPLNTHLIKVNETVLNYIVESTIRNNGFNSSSDLKYEIYNVFGLNIDFSTIRYYRRKIGFKYRRTKKRPFLTHAQKNERLIWCLTHQNLTFDDFIFVDETAIKTLECPLYHLRFPRTYPAASFKNNLDKFGYLEILCNNLIPFALQNFGSKSRLFQDNDSKHSSKICVDVLRSSRVFWDRTPTYSPDLNPIEDLWKDMKDFCRKRMQNFGNNTKLDTDKSNDLLQNVPIIVTNHKLKHDCLLGRDLMSKVPDFNKQVTNMDNKIKTSVEHITKIDGISKQHNLTQDILSNELVKTENKPKNDENLKKKTVESRDKVLINFNQIMSYNLTISKPINNINNKTSLETNITFDLEAE</sequence>
<dbReference type="GO" id="GO:0006313">
    <property type="term" value="P:DNA transposition"/>
    <property type="evidence" value="ECO:0007669"/>
    <property type="project" value="InterPro"/>
</dbReference>
<dbReference type="Pfam" id="PF01498">
    <property type="entry name" value="HTH_Tnp_Tc3_2"/>
    <property type="match status" value="1"/>
</dbReference>
<dbReference type="InterPro" id="IPR002492">
    <property type="entry name" value="Transposase_Tc1-like"/>
</dbReference>
<evidence type="ECO:0000259" key="1">
    <source>
        <dbReference type="Pfam" id="PF01498"/>
    </source>
</evidence>
<evidence type="ECO:0008006" key="5">
    <source>
        <dbReference type="Google" id="ProtNLM"/>
    </source>
</evidence>
<gene>
    <name evidence="3" type="ORF">OXX778_LOCUS5870</name>
</gene>
<dbReference type="Pfam" id="PF13358">
    <property type="entry name" value="DDE_3"/>
    <property type="match status" value="1"/>
</dbReference>
<dbReference type="AlphaFoldDB" id="A0A813RT85"/>
<dbReference type="OrthoDB" id="3263820at2759"/>
<evidence type="ECO:0000313" key="3">
    <source>
        <dbReference type="EMBL" id="CAF0789030.1"/>
    </source>
</evidence>